<dbReference type="Proteomes" id="UP000887560">
    <property type="component" value="Unplaced"/>
</dbReference>
<evidence type="ECO:0000256" key="1">
    <source>
        <dbReference type="SAM" id="Phobius"/>
    </source>
</evidence>
<evidence type="ECO:0000313" key="3">
    <source>
        <dbReference type="WBParaSite" id="scf7180000424827.g14098"/>
    </source>
</evidence>
<sequence>MNYFTGNEHENIGVINCKHFCSISNPNSLSCWNETLQFYESMLINILRQTVIVEINRVLWIHSNQNEKIKNSEFFGTTVEKLANDSLSRFMKLPNKSSVKDGNNWRNSKNVFARISPAIAKNVFHHVKHIRLYNYGLELPLLDFNCPQGCEKEWDIWKWLFFVSLLITFLFLVLLSIFVVVLDIRERSLLVLESEGPIENIRMVRIEDGRAILDEKDLKKNKFRMLTKFCKEILLHGSRKLLDQLDARSQQIIDGILYNGKKFIHDVYNYRDMIYVSMITLGDFTKKDITLLVTKTIENSLTKNVEISLK</sequence>
<keyword evidence="1" id="KW-0812">Transmembrane</keyword>
<proteinExistence type="predicted"/>
<accession>A0A915PE72</accession>
<dbReference type="AlphaFoldDB" id="A0A915PE72"/>
<keyword evidence="1" id="KW-0472">Membrane</keyword>
<evidence type="ECO:0000313" key="2">
    <source>
        <dbReference type="Proteomes" id="UP000887560"/>
    </source>
</evidence>
<keyword evidence="1" id="KW-1133">Transmembrane helix</keyword>
<reference evidence="3" key="1">
    <citation type="submission" date="2022-11" db="UniProtKB">
        <authorList>
            <consortium name="WormBaseParasite"/>
        </authorList>
    </citation>
    <scope>IDENTIFICATION</scope>
</reference>
<protein>
    <submittedName>
        <fullName evidence="3">Uncharacterized protein</fullName>
    </submittedName>
</protein>
<dbReference type="WBParaSite" id="scf7180000424827.g14098">
    <property type="protein sequence ID" value="scf7180000424827.g14098"/>
    <property type="gene ID" value="scf7180000424827.g14098"/>
</dbReference>
<keyword evidence="2" id="KW-1185">Reference proteome</keyword>
<feature type="transmembrane region" description="Helical" evidence="1">
    <location>
        <begin position="156"/>
        <end position="182"/>
    </location>
</feature>
<organism evidence="2 3">
    <name type="scientific">Meloidogyne floridensis</name>
    <dbReference type="NCBI Taxonomy" id="298350"/>
    <lineage>
        <taxon>Eukaryota</taxon>
        <taxon>Metazoa</taxon>
        <taxon>Ecdysozoa</taxon>
        <taxon>Nematoda</taxon>
        <taxon>Chromadorea</taxon>
        <taxon>Rhabditida</taxon>
        <taxon>Tylenchina</taxon>
        <taxon>Tylenchomorpha</taxon>
        <taxon>Tylenchoidea</taxon>
        <taxon>Meloidogynidae</taxon>
        <taxon>Meloidogyninae</taxon>
        <taxon>Meloidogyne</taxon>
    </lineage>
</organism>
<name>A0A915PE72_9BILA</name>